<evidence type="ECO:0000256" key="1">
    <source>
        <dbReference type="SAM" id="MobiDB-lite"/>
    </source>
</evidence>
<dbReference type="EMBL" id="DUTF01000294">
    <property type="protein sequence ID" value="HHY27759.1"/>
    <property type="molecule type" value="Genomic_DNA"/>
</dbReference>
<keyword evidence="2" id="KW-0472">Membrane</keyword>
<feature type="transmembrane region" description="Helical" evidence="2">
    <location>
        <begin position="21"/>
        <end position="48"/>
    </location>
</feature>
<feature type="transmembrane region" description="Helical" evidence="2">
    <location>
        <begin position="145"/>
        <end position="170"/>
    </location>
</feature>
<feature type="transmembrane region" description="Helical" evidence="2">
    <location>
        <begin position="231"/>
        <end position="249"/>
    </location>
</feature>
<proteinExistence type="predicted"/>
<dbReference type="InterPro" id="IPR026870">
    <property type="entry name" value="Zinc_ribbon_dom"/>
</dbReference>
<evidence type="ECO:0000256" key="2">
    <source>
        <dbReference type="SAM" id="Phobius"/>
    </source>
</evidence>
<accession>A0A7C7DB14</accession>
<feature type="domain" description="Zinc-ribbon" evidence="3">
    <location>
        <begin position="374"/>
        <end position="396"/>
    </location>
</feature>
<dbReference type="AlphaFoldDB" id="A0A7C7DB14"/>
<gene>
    <name evidence="4" type="ORF">GX523_13640</name>
</gene>
<feature type="region of interest" description="Disordered" evidence="1">
    <location>
        <begin position="284"/>
        <end position="376"/>
    </location>
</feature>
<comment type="caution">
    <text evidence="4">The sequence shown here is derived from an EMBL/GenBank/DDBJ whole genome shotgun (WGS) entry which is preliminary data.</text>
</comment>
<keyword evidence="2" id="KW-0812">Transmembrane</keyword>
<evidence type="ECO:0000313" key="4">
    <source>
        <dbReference type="EMBL" id="HHY27759.1"/>
    </source>
</evidence>
<reference evidence="4 5" key="1">
    <citation type="journal article" date="2020" name="Biotechnol. Biofuels">
        <title>New insights from the biogas microbiome by comprehensive genome-resolved metagenomics of nearly 1600 species originating from multiple anaerobic digesters.</title>
        <authorList>
            <person name="Campanaro S."/>
            <person name="Treu L."/>
            <person name="Rodriguez-R L.M."/>
            <person name="Kovalovszki A."/>
            <person name="Ziels R.M."/>
            <person name="Maus I."/>
            <person name="Zhu X."/>
            <person name="Kougias P.G."/>
            <person name="Basile A."/>
            <person name="Luo G."/>
            <person name="Schluter A."/>
            <person name="Konstantinidis K.T."/>
            <person name="Angelidaki I."/>
        </authorList>
    </citation>
    <scope>NUCLEOTIDE SEQUENCE [LARGE SCALE GENOMIC DNA]</scope>
    <source>
        <strain evidence="4">AS05jafATM_4</strain>
    </source>
</reference>
<protein>
    <submittedName>
        <fullName evidence="4">Zinc-ribbon domain-containing protein</fullName>
    </submittedName>
</protein>
<organism evidence="4 5">
    <name type="scientific">Desulfitobacterium dehalogenans</name>
    <dbReference type="NCBI Taxonomy" id="36854"/>
    <lineage>
        <taxon>Bacteria</taxon>
        <taxon>Bacillati</taxon>
        <taxon>Bacillota</taxon>
        <taxon>Clostridia</taxon>
        <taxon>Eubacteriales</taxon>
        <taxon>Desulfitobacteriaceae</taxon>
        <taxon>Desulfitobacterium</taxon>
    </lineage>
</organism>
<dbReference type="Proteomes" id="UP000553059">
    <property type="component" value="Unassembled WGS sequence"/>
</dbReference>
<sequence length="396" mass="43919">MTWTDRMKKTIETFKRMALPLFGFFLLFALVEGIITVISLGAAFLPFFNMNGLGPSFSPAPYMNPNIPVPPGYGYGPSLGYAFGLEELAPFMHMLPRLLGGIAILMIVSMVLGSAFITGVFQLTKKAYTEKAQFRDIKLKGFPRLLGWYGIITFIGIIAIGVGILVAMGFRSPYSMALFALIYMLALMAAGLFVAPWVSSAPFHMLNHREFSFGQAFKESWRFYRRHMGPLWGAFLTLLGIQLLISLINRNSPDIGLILTFIITPFVTILPIVWVLTLEEEEPPTSRQETYSMEKDAQPASEPYNYEEPNLRESPSPLDEPSEKNSRATGSSSAPLYIPPENPYSAPESSYQAPYASSYGSTSSRESEKEPVNFCPTCGEKVREGASYCSKCGTKL</sequence>
<evidence type="ECO:0000313" key="5">
    <source>
        <dbReference type="Proteomes" id="UP000553059"/>
    </source>
</evidence>
<name>A0A7C7DB14_9FIRM</name>
<feature type="transmembrane region" description="Helical" evidence="2">
    <location>
        <begin position="255"/>
        <end position="278"/>
    </location>
</feature>
<keyword evidence="2" id="KW-1133">Transmembrane helix</keyword>
<evidence type="ECO:0000259" key="3">
    <source>
        <dbReference type="Pfam" id="PF13240"/>
    </source>
</evidence>
<dbReference type="Pfam" id="PF13240">
    <property type="entry name" value="Zn_Ribbon_1"/>
    <property type="match status" value="1"/>
</dbReference>
<feature type="transmembrane region" description="Helical" evidence="2">
    <location>
        <begin position="176"/>
        <end position="199"/>
    </location>
</feature>
<feature type="transmembrane region" description="Helical" evidence="2">
    <location>
        <begin position="98"/>
        <end position="124"/>
    </location>
</feature>